<sequence>MIRHTVLVRFREEISEHQIEALFAEIKALQPSISGMLGVVSGRSLELEKLEKGFRHGFIVEFDDRAALEAYQNNEDHRRTGARLVGAAEGGLEGILVFDLSA</sequence>
<feature type="domain" description="Stress-response A/B barrel" evidence="2">
    <location>
        <begin position="2"/>
        <end position="100"/>
    </location>
</feature>
<dbReference type="Gene3D" id="3.30.70.100">
    <property type="match status" value="1"/>
</dbReference>
<evidence type="ECO:0000259" key="2">
    <source>
        <dbReference type="PROSITE" id="PS51502"/>
    </source>
</evidence>
<dbReference type="Pfam" id="PF07876">
    <property type="entry name" value="Dabb"/>
    <property type="match status" value="1"/>
</dbReference>
<reference evidence="3" key="1">
    <citation type="submission" date="2016-07" db="EMBL/GenBank/DDBJ databases">
        <title>Microvirga ossetica sp. nov. a new species of rhizobia isolated from root nodules of the legume species Vicia alpestris Steven originated from North Ossetia region in the Caucasus.</title>
        <authorList>
            <person name="Safronova V.I."/>
            <person name="Kuznetsova I.G."/>
            <person name="Sazanova A.L."/>
            <person name="Belimov A."/>
            <person name="Andronov E."/>
            <person name="Osledkin Y.S."/>
            <person name="Onishchuk O.P."/>
            <person name="Kurchak O.N."/>
            <person name="Shaposhnikov A.I."/>
            <person name="Willems A."/>
            <person name="Tikhonovich I.A."/>
        </authorList>
    </citation>
    <scope>NUCLEOTIDE SEQUENCE [LARGE SCALE GENOMIC DNA]</scope>
    <source>
        <strain evidence="3">V5/3M</strain>
        <plasmid evidence="3">unnamed2</plasmid>
    </source>
</reference>
<protein>
    <submittedName>
        <fullName evidence="3">Stress responsive protein</fullName>
    </submittedName>
</protein>
<accession>A0A1B2EXA5</accession>
<evidence type="ECO:0000256" key="1">
    <source>
        <dbReference type="ARBA" id="ARBA00011738"/>
    </source>
</evidence>
<dbReference type="SMART" id="SM00886">
    <property type="entry name" value="Dabb"/>
    <property type="match status" value="1"/>
</dbReference>
<dbReference type="InterPro" id="IPR013097">
    <property type="entry name" value="Dabb"/>
</dbReference>
<dbReference type="InterPro" id="IPR044662">
    <property type="entry name" value="HS1/DABB1-like"/>
</dbReference>
<geneLocation type="plasmid" evidence="3">
    <name>unnamed2</name>
</geneLocation>
<keyword evidence="3" id="KW-0614">Plasmid</keyword>
<dbReference type="RefSeq" id="WP_099515484.1">
    <property type="nucleotide sequence ID" value="NZ_CP016619.1"/>
</dbReference>
<gene>
    <name evidence="3" type="ORF">BB934_41290</name>
</gene>
<organism evidence="3">
    <name type="scientific">Microvirga ossetica</name>
    <dbReference type="NCBI Taxonomy" id="1882682"/>
    <lineage>
        <taxon>Bacteria</taxon>
        <taxon>Pseudomonadati</taxon>
        <taxon>Pseudomonadota</taxon>
        <taxon>Alphaproteobacteria</taxon>
        <taxon>Hyphomicrobiales</taxon>
        <taxon>Methylobacteriaceae</taxon>
        <taxon>Microvirga</taxon>
    </lineage>
</organism>
<dbReference type="KEGG" id="moc:BB934_41290"/>
<dbReference type="SUPFAM" id="SSF54909">
    <property type="entry name" value="Dimeric alpha+beta barrel"/>
    <property type="match status" value="1"/>
</dbReference>
<dbReference type="PANTHER" id="PTHR33178">
    <property type="match status" value="1"/>
</dbReference>
<name>A0A1B2EXA5_9HYPH</name>
<dbReference type="AlphaFoldDB" id="A0A1B2EXA5"/>
<dbReference type="OrthoDB" id="9816070at2"/>
<evidence type="ECO:0000313" key="3">
    <source>
        <dbReference type="EMBL" id="ANY84615.1"/>
    </source>
</evidence>
<dbReference type="PANTHER" id="PTHR33178:SF10">
    <property type="entry name" value="STRESS-RESPONSE A_B BARREL DOMAIN-CONTAINING PROTEIN"/>
    <property type="match status" value="1"/>
</dbReference>
<comment type="subunit">
    <text evidence="1">Homodimer.</text>
</comment>
<proteinExistence type="predicted"/>
<dbReference type="PROSITE" id="PS51502">
    <property type="entry name" value="S_R_A_B_BARREL"/>
    <property type="match status" value="1"/>
</dbReference>
<dbReference type="EMBL" id="CP016619">
    <property type="protein sequence ID" value="ANY84615.1"/>
    <property type="molecule type" value="Genomic_DNA"/>
</dbReference>
<dbReference type="InterPro" id="IPR011008">
    <property type="entry name" value="Dimeric_a/b-barrel"/>
</dbReference>